<evidence type="ECO:0000256" key="4">
    <source>
        <dbReference type="ARBA" id="ARBA00012365"/>
    </source>
</evidence>
<evidence type="ECO:0000256" key="7">
    <source>
        <dbReference type="ARBA" id="ARBA00022793"/>
    </source>
</evidence>
<dbReference type="EC" id="4.1.1.45" evidence="4"/>
<dbReference type="PANTHER" id="PTHR21240">
    <property type="entry name" value="2-AMINO-3-CARBOXYLMUCONATE-6-SEMIALDEHYDE DECARBOXYLASE"/>
    <property type="match status" value="1"/>
</dbReference>
<accession>A0A0L0D3W1</accession>
<dbReference type="InterPro" id="IPR032465">
    <property type="entry name" value="ACMSD"/>
</dbReference>
<evidence type="ECO:0000256" key="8">
    <source>
        <dbReference type="ARBA" id="ARBA00022833"/>
    </source>
</evidence>
<keyword evidence="7 11" id="KW-0210">Decarboxylase</keyword>
<evidence type="ECO:0000256" key="1">
    <source>
        <dbReference type="ARBA" id="ARBA00005079"/>
    </source>
</evidence>
<dbReference type="eggNOG" id="KOG4245">
    <property type="taxonomic scope" value="Eukaryota"/>
</dbReference>
<dbReference type="EMBL" id="GL349444">
    <property type="protein sequence ID" value="KNC46781.1"/>
    <property type="molecule type" value="Genomic_DNA"/>
</dbReference>
<dbReference type="STRING" id="461836.A0A0L0D3W1"/>
<dbReference type="GO" id="GO:0005829">
    <property type="term" value="C:cytosol"/>
    <property type="evidence" value="ECO:0007669"/>
    <property type="project" value="TreeGrafter"/>
</dbReference>
<comment type="subunit">
    <text evidence="3">Monomer.</text>
</comment>
<comment type="pathway">
    <text evidence="1">Secondary metabolite metabolism; quinolate metabolism.</text>
</comment>
<dbReference type="OrthoDB" id="191270at2759"/>
<dbReference type="Proteomes" id="UP000054408">
    <property type="component" value="Unassembled WGS sequence"/>
</dbReference>
<keyword evidence="9 11" id="KW-0456">Lyase</keyword>
<organism evidence="13 14">
    <name type="scientific">Thecamonas trahens ATCC 50062</name>
    <dbReference type="NCBI Taxonomy" id="461836"/>
    <lineage>
        <taxon>Eukaryota</taxon>
        <taxon>Apusozoa</taxon>
        <taxon>Apusomonadida</taxon>
        <taxon>Apusomonadidae</taxon>
        <taxon>Thecamonas</taxon>
    </lineage>
</organism>
<evidence type="ECO:0000256" key="9">
    <source>
        <dbReference type="ARBA" id="ARBA00023239"/>
    </source>
</evidence>
<evidence type="ECO:0000313" key="13">
    <source>
        <dbReference type="EMBL" id="KNC46781.1"/>
    </source>
</evidence>
<keyword evidence="8" id="KW-0862">Zinc</keyword>
<dbReference type="InterPro" id="IPR006680">
    <property type="entry name" value="Amidohydro-rel"/>
</dbReference>
<dbReference type="PANTHER" id="PTHR21240:SF27">
    <property type="entry name" value="2-AMINO-3-CARBOXYMUCONATE-6-SEMIALDEHYDE DECARBOXYLASE"/>
    <property type="match status" value="1"/>
</dbReference>
<feature type="domain" description="Amidohydrolase-related" evidence="12">
    <location>
        <begin position="9"/>
        <end position="355"/>
    </location>
</feature>
<dbReference type="OMA" id="RIESCIM"/>
<keyword evidence="13" id="KW-0378">Hydrolase</keyword>
<dbReference type="RefSeq" id="XP_013760058.1">
    <property type="nucleotide sequence ID" value="XM_013904604.1"/>
</dbReference>
<evidence type="ECO:0000256" key="3">
    <source>
        <dbReference type="ARBA" id="ARBA00011245"/>
    </source>
</evidence>
<dbReference type="AlphaFoldDB" id="A0A0L0D3W1"/>
<name>A0A0L0D3W1_THETB</name>
<evidence type="ECO:0000313" key="14">
    <source>
        <dbReference type="Proteomes" id="UP000054408"/>
    </source>
</evidence>
<dbReference type="GO" id="GO:0001760">
    <property type="term" value="F:aminocarboxymuconate-semialdehyde decarboxylase activity"/>
    <property type="evidence" value="ECO:0007669"/>
    <property type="project" value="UniProtKB-EC"/>
</dbReference>
<sequence>MSSPKPFKIDIHTHILPPDLHGLAEKYGYGGFIELEHSADGPTKMWKDGVFFREVDANVFDLEARMRDMCPHAGCTGGETPDGADVHVISQTPVLFNYWMKNEEDAEDWTRYLNDHMAMVVAENPKRFVGLGTLPMQHPQLAVKELRRCITELGLAGVEIGTHVNDWELSAPELFPIFEEAAALGAAIFVHPWYQQGANIKEDPAASAHWPFWMAWLVSMPSETARAICNFTMGGILDKLPNLRVAFAHGGGSFPALIGRIEHGFNVRPDLCQTHSTTPPRDFLGKFWIDSLVHDDRMLKYLVDLCGQSKICLGTDYPFVLGEAVPGKRVLEHEELSDEAKADILANNALEWLGLDKEQFM</sequence>
<reference evidence="13 14" key="1">
    <citation type="submission" date="2010-05" db="EMBL/GenBank/DDBJ databases">
        <title>The Genome Sequence of Thecamonas trahens ATCC 50062.</title>
        <authorList>
            <consortium name="The Broad Institute Genome Sequencing Platform"/>
            <person name="Russ C."/>
            <person name="Cuomo C."/>
            <person name="Shea T."/>
            <person name="Young S.K."/>
            <person name="Zeng Q."/>
            <person name="Koehrsen M."/>
            <person name="Haas B."/>
            <person name="Borodovsky M."/>
            <person name="Guigo R."/>
            <person name="Alvarado L."/>
            <person name="Berlin A."/>
            <person name="Bochicchio J."/>
            <person name="Borenstein D."/>
            <person name="Chapman S."/>
            <person name="Chen Z."/>
            <person name="Freedman E."/>
            <person name="Gellesch M."/>
            <person name="Goldberg J."/>
            <person name="Griggs A."/>
            <person name="Gujja S."/>
            <person name="Heilman E."/>
            <person name="Heiman D."/>
            <person name="Hepburn T."/>
            <person name="Howarth C."/>
            <person name="Jen D."/>
            <person name="Larson L."/>
            <person name="Mehta T."/>
            <person name="Park D."/>
            <person name="Pearson M."/>
            <person name="Roberts A."/>
            <person name="Saif S."/>
            <person name="Shenoy N."/>
            <person name="Sisk P."/>
            <person name="Stolte C."/>
            <person name="Sykes S."/>
            <person name="Thomson T."/>
            <person name="Walk T."/>
            <person name="White J."/>
            <person name="Yandava C."/>
            <person name="Burger G."/>
            <person name="Gray M.W."/>
            <person name="Holland P.W.H."/>
            <person name="King N."/>
            <person name="Lang F.B.F."/>
            <person name="Roger A.J."/>
            <person name="Ruiz-Trillo I."/>
            <person name="Lander E."/>
            <person name="Nusbaum C."/>
        </authorList>
    </citation>
    <scope>NUCLEOTIDE SEQUENCE [LARGE SCALE GENOMIC DNA]</scope>
    <source>
        <strain evidence="13 14">ATCC 50062</strain>
    </source>
</reference>
<dbReference type="GO" id="GO:0016787">
    <property type="term" value="F:hydrolase activity"/>
    <property type="evidence" value="ECO:0007669"/>
    <property type="project" value="UniProtKB-KW"/>
</dbReference>
<keyword evidence="14" id="KW-1185">Reference proteome</keyword>
<dbReference type="GO" id="GO:0019748">
    <property type="term" value="P:secondary metabolic process"/>
    <property type="evidence" value="ECO:0007669"/>
    <property type="project" value="TreeGrafter"/>
</dbReference>
<dbReference type="Gene3D" id="3.20.20.140">
    <property type="entry name" value="Metal-dependent hydrolases"/>
    <property type="match status" value="1"/>
</dbReference>
<evidence type="ECO:0000256" key="11">
    <source>
        <dbReference type="RuleBase" id="RU366045"/>
    </source>
</evidence>
<evidence type="ECO:0000256" key="10">
    <source>
        <dbReference type="ARBA" id="ARBA00031120"/>
    </source>
</evidence>
<comment type="similarity">
    <text evidence="2">Belongs to the metallo-dependent hydrolases superfamily. ACMSD family.</text>
</comment>
<evidence type="ECO:0000256" key="2">
    <source>
        <dbReference type="ARBA" id="ARBA00005871"/>
    </source>
</evidence>
<dbReference type="GeneID" id="25562828"/>
<evidence type="ECO:0000259" key="12">
    <source>
        <dbReference type="Pfam" id="PF04909"/>
    </source>
</evidence>
<keyword evidence="6" id="KW-0479">Metal-binding</keyword>
<dbReference type="SUPFAM" id="SSF51556">
    <property type="entry name" value="Metallo-dependent hydrolases"/>
    <property type="match status" value="1"/>
</dbReference>
<evidence type="ECO:0000256" key="6">
    <source>
        <dbReference type="ARBA" id="ARBA00022723"/>
    </source>
</evidence>
<dbReference type="InterPro" id="IPR032466">
    <property type="entry name" value="Metal_Hydrolase"/>
</dbReference>
<dbReference type="Pfam" id="PF04909">
    <property type="entry name" value="Amidohydro_2"/>
    <property type="match status" value="1"/>
</dbReference>
<proteinExistence type="inferred from homology"/>
<protein>
    <recommendedName>
        <fullName evidence="5">2-amino-3-carboxymuconate-6-semialdehyde decarboxylase</fullName>
        <ecNumber evidence="4">4.1.1.45</ecNumber>
    </recommendedName>
    <alternativeName>
        <fullName evidence="10">Picolinate carboxylase</fullName>
    </alternativeName>
</protein>
<dbReference type="GO" id="GO:0046872">
    <property type="term" value="F:metal ion binding"/>
    <property type="evidence" value="ECO:0007669"/>
    <property type="project" value="UniProtKB-KW"/>
</dbReference>
<gene>
    <name evidence="13" type="ORF">AMSG_03209</name>
</gene>
<evidence type="ECO:0000256" key="5">
    <source>
        <dbReference type="ARBA" id="ARBA00021214"/>
    </source>
</evidence>